<dbReference type="Pfam" id="PF13561">
    <property type="entry name" value="adh_short_C2"/>
    <property type="match status" value="1"/>
</dbReference>
<proteinExistence type="predicted"/>
<sequence>MTTTILITGTAKRIGKAIAHTFARHGCNIAIHYLHSKREALSLQQEVQQNYTVESEIFSADLLQLSDINHLVDDTLYRFGRLDHLVNNASIFYPTPIEQLSENDLQNFLMVNYRAPQNLMRQAAPHLARHKGSIINLIDIYANAGLSEHTAYVSSKAALFAQTQAMARELAPSVRVNGISPGAILWPDLSDTQPTTAQSAIENTEQDAKAKEKREQIIQNSALKKLGSAENIAATALFLAFDADYITGQTIRVDGGRRDYI</sequence>
<dbReference type="PANTHER" id="PTHR43639:SF1">
    <property type="entry name" value="SHORT-CHAIN DEHYDROGENASE_REDUCTASE FAMILY PROTEIN"/>
    <property type="match status" value="1"/>
</dbReference>
<dbReference type="PANTHER" id="PTHR43639">
    <property type="entry name" value="OXIDOREDUCTASE, SHORT-CHAIN DEHYDROGENASE/REDUCTASE FAMILY (AFU_ORTHOLOGUE AFUA_5G02870)"/>
    <property type="match status" value="1"/>
</dbReference>
<dbReference type="PRINTS" id="PR00081">
    <property type="entry name" value="GDHRDH"/>
</dbReference>
<dbReference type="PRINTS" id="PR00080">
    <property type="entry name" value="SDRFAMILY"/>
</dbReference>
<dbReference type="InterPro" id="IPR002347">
    <property type="entry name" value="SDR_fam"/>
</dbReference>
<organism evidence="1 2">
    <name type="scientific">Aliikangiella maris</name>
    <dbReference type="NCBI Taxonomy" id="3162458"/>
    <lineage>
        <taxon>Bacteria</taxon>
        <taxon>Pseudomonadati</taxon>
        <taxon>Pseudomonadota</taxon>
        <taxon>Gammaproteobacteria</taxon>
        <taxon>Oceanospirillales</taxon>
        <taxon>Pleioneaceae</taxon>
        <taxon>Aliikangiella</taxon>
    </lineage>
</organism>
<evidence type="ECO:0000313" key="1">
    <source>
        <dbReference type="EMBL" id="MET1254570.1"/>
    </source>
</evidence>
<reference evidence="1 2" key="1">
    <citation type="submission" date="2024-06" db="EMBL/GenBank/DDBJ databases">
        <authorList>
            <person name="Li F."/>
        </authorList>
    </citation>
    <scope>NUCLEOTIDE SEQUENCE [LARGE SCALE GENOMIC DNA]</scope>
    <source>
        <strain evidence="1 2">GXAS 311</strain>
    </source>
</reference>
<name>A0ABV2BRL3_9GAMM</name>
<evidence type="ECO:0000313" key="2">
    <source>
        <dbReference type="Proteomes" id="UP001548189"/>
    </source>
</evidence>
<comment type="caution">
    <text evidence="1">The sequence shown here is derived from an EMBL/GenBank/DDBJ whole genome shotgun (WGS) entry which is preliminary data.</text>
</comment>
<dbReference type="EMBL" id="JBEVCJ010000004">
    <property type="protein sequence ID" value="MET1254570.1"/>
    <property type="molecule type" value="Genomic_DNA"/>
</dbReference>
<dbReference type="SUPFAM" id="SSF51735">
    <property type="entry name" value="NAD(P)-binding Rossmann-fold domains"/>
    <property type="match status" value="1"/>
</dbReference>
<dbReference type="InterPro" id="IPR036291">
    <property type="entry name" value="NAD(P)-bd_dom_sf"/>
</dbReference>
<keyword evidence="2" id="KW-1185">Reference proteome</keyword>
<gene>
    <name evidence="1" type="ORF">ABVT43_05470</name>
</gene>
<dbReference type="Gene3D" id="3.40.50.720">
    <property type="entry name" value="NAD(P)-binding Rossmann-like Domain"/>
    <property type="match status" value="1"/>
</dbReference>
<protein>
    <submittedName>
        <fullName evidence="1">SDR family oxidoreductase</fullName>
    </submittedName>
</protein>
<accession>A0ABV2BRL3</accession>
<dbReference type="Proteomes" id="UP001548189">
    <property type="component" value="Unassembled WGS sequence"/>
</dbReference>